<keyword evidence="1" id="KW-0472">Membrane</keyword>
<gene>
    <name evidence="2" type="ORF">CO051_03400</name>
</gene>
<evidence type="ECO:0000256" key="1">
    <source>
        <dbReference type="SAM" id="Phobius"/>
    </source>
</evidence>
<accession>A0A2M8EZA2</accession>
<evidence type="ECO:0000313" key="2">
    <source>
        <dbReference type="EMBL" id="PJC32308.1"/>
    </source>
</evidence>
<keyword evidence="1" id="KW-0812">Transmembrane</keyword>
<name>A0A2M8EZA2_9BACT</name>
<dbReference type="EMBL" id="PFSC01000094">
    <property type="protein sequence ID" value="PJC32308.1"/>
    <property type="molecule type" value="Genomic_DNA"/>
</dbReference>
<feature type="transmembrane region" description="Helical" evidence="1">
    <location>
        <begin position="71"/>
        <end position="89"/>
    </location>
</feature>
<organism evidence="2 3">
    <name type="scientific">Candidatus Roizmanbacteria bacterium CG_4_9_14_0_2_um_filter_39_13</name>
    <dbReference type="NCBI Taxonomy" id="1974839"/>
    <lineage>
        <taxon>Bacteria</taxon>
        <taxon>Candidatus Roizmaniibacteriota</taxon>
    </lineage>
</organism>
<feature type="transmembrane region" description="Helical" evidence="1">
    <location>
        <begin position="47"/>
        <end position="65"/>
    </location>
</feature>
<dbReference type="AlphaFoldDB" id="A0A2M8EZA2"/>
<evidence type="ECO:0000313" key="3">
    <source>
        <dbReference type="Proteomes" id="UP000231383"/>
    </source>
</evidence>
<comment type="caution">
    <text evidence="2">The sequence shown here is derived from an EMBL/GenBank/DDBJ whole genome shotgun (WGS) entry which is preliminary data.</text>
</comment>
<reference evidence="3" key="1">
    <citation type="submission" date="2017-09" db="EMBL/GenBank/DDBJ databases">
        <title>Depth-based differentiation of microbial function through sediment-hosted aquifers and enrichment of novel symbionts in the deep terrestrial subsurface.</title>
        <authorList>
            <person name="Probst A.J."/>
            <person name="Ladd B."/>
            <person name="Jarett J.K."/>
            <person name="Geller-Mcgrath D.E."/>
            <person name="Sieber C.M.K."/>
            <person name="Emerson J.B."/>
            <person name="Anantharaman K."/>
            <person name="Thomas B.C."/>
            <person name="Malmstrom R."/>
            <person name="Stieglmeier M."/>
            <person name="Klingl A."/>
            <person name="Woyke T."/>
            <person name="Ryan C.M."/>
            <person name="Banfield J.F."/>
        </authorList>
    </citation>
    <scope>NUCLEOTIDE SEQUENCE [LARGE SCALE GENOMIC DNA]</scope>
</reference>
<dbReference type="Proteomes" id="UP000231383">
    <property type="component" value="Unassembled WGS sequence"/>
</dbReference>
<sequence length="125" mass="14997">MTTEIKIKPMEAIKQDMLDRISIDEYKRYIQSEKVHKIVKLSQIENYYGAAFVFTSLCVPATMHWLDIRGFLYFIIFIIGVFCAIYFYTKARIYHDKFRHEITSALTDAKMEYWKLKLKNDDTFK</sequence>
<keyword evidence="1" id="KW-1133">Transmembrane helix</keyword>
<protein>
    <submittedName>
        <fullName evidence="2">Uncharacterized protein</fullName>
    </submittedName>
</protein>
<proteinExistence type="predicted"/>